<keyword evidence="1" id="KW-0040">ANK repeat</keyword>
<feature type="repeat" description="ANK" evidence="1">
    <location>
        <begin position="90"/>
        <end position="122"/>
    </location>
</feature>
<keyword evidence="5" id="KW-1185">Reference proteome</keyword>
<dbReference type="Gene3D" id="3.30.420.10">
    <property type="entry name" value="Ribonuclease H-like superfamily/Ribonuclease H"/>
    <property type="match status" value="1"/>
</dbReference>
<dbReference type="SUPFAM" id="SSF53098">
    <property type="entry name" value="Ribonuclease H-like"/>
    <property type="match status" value="1"/>
</dbReference>
<evidence type="ECO:0000259" key="3">
    <source>
        <dbReference type="SMART" id="SM00474"/>
    </source>
</evidence>
<feature type="domain" description="3'-5' exonuclease" evidence="3">
    <location>
        <begin position="398"/>
        <end position="570"/>
    </location>
</feature>
<gene>
    <name evidence="4" type="ORF">FisN_9Lh283</name>
</gene>
<sequence length="572" mass="64342">MTALSFHTSSSLSVDQQRCNASKLGRAAGSQSLETLQQALEGWTAADLDNLPGKNPLHMAAWQGCIENVIHLVEHVGCNVNSISAAEFSYGKTPIFFAATKCRNDVVLYLLEQGACVTIVNNKGQSVRSIASSHLLPHVIERICHYEQLQGQWTNYRKTHSDSLEYGDLDPRFLERPLRENDIVTEHAVNPTTKQSRQGSFLRKNPHLVVKPKTTTNNRKPRRKPPSNALSAEEANQVSDTWTRVLETLKRIDILFKNDDASALEMLQQDIMMILQLSDKQKGSWIPEAAQRLQTVGTAFTRIAEYLTSLSVRGNVSKRERALLTKLVAEMLGTRRNESVLEVTTSSKDSSHHSQALQALILDRREELDVILANESIARFQLSTPGIDDGVLHLPEPPYWVDTLSEELLLLEEVLLHCRLTAIDTEWYNRSDGTIHVATLQIAIPGHERPWVLDLLKESLEFQQRSKDLVQHILFDPSRLILGFAMGNDLPKLELWLGTELPRNTCLDIQMLHGGDQLKGLARIVQLYSKCELSKKEQCSSWSDRPLSDAQMEYAGLDAAILPALMAEWLRQ</sequence>
<dbReference type="GO" id="GO:0008408">
    <property type="term" value="F:3'-5' exonuclease activity"/>
    <property type="evidence" value="ECO:0007669"/>
    <property type="project" value="InterPro"/>
</dbReference>
<dbReference type="Proteomes" id="UP000198406">
    <property type="component" value="Unassembled WGS sequence"/>
</dbReference>
<dbReference type="SUPFAM" id="SSF48403">
    <property type="entry name" value="Ankyrin repeat"/>
    <property type="match status" value="1"/>
</dbReference>
<evidence type="ECO:0000256" key="1">
    <source>
        <dbReference type="PROSITE-ProRule" id="PRU00023"/>
    </source>
</evidence>
<dbReference type="InterPro" id="IPR036770">
    <property type="entry name" value="Ankyrin_rpt-contain_sf"/>
</dbReference>
<evidence type="ECO:0000256" key="2">
    <source>
        <dbReference type="SAM" id="MobiDB-lite"/>
    </source>
</evidence>
<reference evidence="4 5" key="1">
    <citation type="journal article" date="2015" name="Plant Cell">
        <title>Oil accumulation by the oleaginous diatom Fistulifera solaris as revealed by the genome and transcriptome.</title>
        <authorList>
            <person name="Tanaka T."/>
            <person name="Maeda Y."/>
            <person name="Veluchamy A."/>
            <person name="Tanaka M."/>
            <person name="Abida H."/>
            <person name="Marechal E."/>
            <person name="Bowler C."/>
            <person name="Muto M."/>
            <person name="Sunaga Y."/>
            <person name="Tanaka M."/>
            <person name="Yoshino T."/>
            <person name="Taniguchi T."/>
            <person name="Fukuda Y."/>
            <person name="Nemoto M."/>
            <person name="Matsumoto M."/>
            <person name="Wong P.S."/>
            <person name="Aburatani S."/>
            <person name="Fujibuchi W."/>
        </authorList>
    </citation>
    <scope>NUCLEOTIDE SEQUENCE [LARGE SCALE GENOMIC DNA]</scope>
    <source>
        <strain evidence="4 5">JPCC DA0580</strain>
    </source>
</reference>
<dbReference type="InterPro" id="IPR002110">
    <property type="entry name" value="Ankyrin_rpt"/>
</dbReference>
<dbReference type="AlphaFoldDB" id="A0A1Z5KLB7"/>
<evidence type="ECO:0000313" key="5">
    <source>
        <dbReference type="Proteomes" id="UP000198406"/>
    </source>
</evidence>
<dbReference type="Pfam" id="PF12796">
    <property type="entry name" value="Ank_2"/>
    <property type="match status" value="1"/>
</dbReference>
<dbReference type="SMART" id="SM00248">
    <property type="entry name" value="ANK"/>
    <property type="match status" value="2"/>
</dbReference>
<name>A0A1Z5KLB7_FISSO</name>
<dbReference type="Pfam" id="PF01612">
    <property type="entry name" value="DNA_pol_A_exo1"/>
    <property type="match status" value="1"/>
</dbReference>
<feature type="compositionally biased region" description="Polar residues" evidence="2">
    <location>
        <begin position="190"/>
        <end position="199"/>
    </location>
</feature>
<dbReference type="InterPro" id="IPR036397">
    <property type="entry name" value="RNaseH_sf"/>
</dbReference>
<dbReference type="OrthoDB" id="47557at2759"/>
<comment type="caution">
    <text evidence="4">The sequence shown here is derived from an EMBL/GenBank/DDBJ whole genome shotgun (WGS) entry which is preliminary data.</text>
</comment>
<dbReference type="SMART" id="SM00474">
    <property type="entry name" value="35EXOc"/>
    <property type="match status" value="1"/>
</dbReference>
<dbReference type="InParanoid" id="A0A1Z5KLB7"/>
<dbReference type="PANTHER" id="PTHR47765">
    <property type="entry name" value="3'-5' EXONUCLEASE DOMAIN-CONTAINING PROTEIN"/>
    <property type="match status" value="1"/>
</dbReference>
<dbReference type="PANTHER" id="PTHR47765:SF2">
    <property type="entry name" value="EXONUCLEASE MUT-7 HOMOLOG"/>
    <property type="match status" value="1"/>
</dbReference>
<dbReference type="InterPro" id="IPR002562">
    <property type="entry name" value="3'-5'_exonuclease_dom"/>
</dbReference>
<dbReference type="Gene3D" id="1.25.40.20">
    <property type="entry name" value="Ankyrin repeat-containing domain"/>
    <property type="match status" value="1"/>
</dbReference>
<dbReference type="EMBL" id="BDSP01000252">
    <property type="protein sequence ID" value="GAX26977.1"/>
    <property type="molecule type" value="Genomic_DNA"/>
</dbReference>
<evidence type="ECO:0000313" key="4">
    <source>
        <dbReference type="EMBL" id="GAX26977.1"/>
    </source>
</evidence>
<feature type="region of interest" description="Disordered" evidence="2">
    <location>
        <begin position="188"/>
        <end position="235"/>
    </location>
</feature>
<protein>
    <recommendedName>
        <fullName evidence="3">3'-5' exonuclease domain-containing protein</fullName>
    </recommendedName>
</protein>
<organism evidence="4 5">
    <name type="scientific">Fistulifera solaris</name>
    <name type="common">Oleaginous diatom</name>
    <dbReference type="NCBI Taxonomy" id="1519565"/>
    <lineage>
        <taxon>Eukaryota</taxon>
        <taxon>Sar</taxon>
        <taxon>Stramenopiles</taxon>
        <taxon>Ochrophyta</taxon>
        <taxon>Bacillariophyta</taxon>
        <taxon>Bacillariophyceae</taxon>
        <taxon>Bacillariophycidae</taxon>
        <taxon>Naviculales</taxon>
        <taxon>Naviculaceae</taxon>
        <taxon>Fistulifera</taxon>
    </lineage>
</organism>
<dbReference type="InterPro" id="IPR012337">
    <property type="entry name" value="RNaseH-like_sf"/>
</dbReference>
<proteinExistence type="predicted"/>
<dbReference type="PROSITE" id="PS50297">
    <property type="entry name" value="ANK_REP_REGION"/>
    <property type="match status" value="2"/>
</dbReference>
<dbReference type="PROSITE" id="PS50088">
    <property type="entry name" value="ANK_REPEAT"/>
    <property type="match status" value="2"/>
</dbReference>
<feature type="repeat" description="ANK" evidence="1">
    <location>
        <begin position="52"/>
        <end position="85"/>
    </location>
</feature>
<dbReference type="InterPro" id="IPR052408">
    <property type="entry name" value="Exonuclease_MUT-7-like"/>
</dbReference>
<accession>A0A1Z5KLB7</accession>
<dbReference type="GO" id="GO:0003676">
    <property type="term" value="F:nucleic acid binding"/>
    <property type="evidence" value="ECO:0007669"/>
    <property type="project" value="InterPro"/>
</dbReference>
<dbReference type="GO" id="GO:0006139">
    <property type="term" value="P:nucleobase-containing compound metabolic process"/>
    <property type="evidence" value="ECO:0007669"/>
    <property type="project" value="InterPro"/>
</dbReference>